<evidence type="ECO:0000256" key="1">
    <source>
        <dbReference type="SAM" id="Coils"/>
    </source>
</evidence>
<proteinExistence type="predicted"/>
<comment type="caution">
    <text evidence="2">The sequence shown here is derived from an EMBL/GenBank/DDBJ whole genome shotgun (WGS) entry which is preliminary data.</text>
</comment>
<sequence length="214" mass="25345">MRNSLSATINKRFVDFKSCIERVTSFNGNIFQELPLEDQYHVLDEYVYRTFEYYKEFRKKYSTRDSHVEEVLESLDDPGALYGLSNKLDKKKKLLGEELIDFVSFPNQVKLTRSLWFSLSLSVEFLLSEKNSKFSKNFENQITSSALKEKLELLKEIVSLLNRVEKLKTNLKTLSFQCNKMNENEVWKQLGEKEVISWFRSHWEQQGELLTKLN</sequence>
<evidence type="ECO:0000313" key="3">
    <source>
        <dbReference type="Proteomes" id="UP001153365"/>
    </source>
</evidence>
<evidence type="ECO:0000313" key="2">
    <source>
        <dbReference type="EMBL" id="CAH7690357.1"/>
    </source>
</evidence>
<dbReference type="Proteomes" id="UP001153365">
    <property type="component" value="Unassembled WGS sequence"/>
</dbReference>
<protein>
    <submittedName>
        <fullName evidence="2">Expressed protein</fullName>
    </submittedName>
</protein>
<name>A0AAV0BSF2_PHAPC</name>
<reference evidence="2" key="1">
    <citation type="submission" date="2022-06" db="EMBL/GenBank/DDBJ databases">
        <authorList>
            <consortium name="SYNGENTA / RWTH Aachen University"/>
        </authorList>
    </citation>
    <scope>NUCLEOTIDE SEQUENCE</scope>
</reference>
<dbReference type="AlphaFoldDB" id="A0AAV0BSF2"/>
<keyword evidence="3" id="KW-1185">Reference proteome</keyword>
<accession>A0AAV0BSF2</accession>
<keyword evidence="1" id="KW-0175">Coiled coil</keyword>
<organism evidence="2 3">
    <name type="scientific">Phakopsora pachyrhizi</name>
    <name type="common">Asian soybean rust disease fungus</name>
    <dbReference type="NCBI Taxonomy" id="170000"/>
    <lineage>
        <taxon>Eukaryota</taxon>
        <taxon>Fungi</taxon>
        <taxon>Dikarya</taxon>
        <taxon>Basidiomycota</taxon>
        <taxon>Pucciniomycotina</taxon>
        <taxon>Pucciniomycetes</taxon>
        <taxon>Pucciniales</taxon>
        <taxon>Phakopsoraceae</taxon>
        <taxon>Phakopsora</taxon>
    </lineage>
</organism>
<gene>
    <name evidence="2" type="ORF">PPACK8108_LOCUS25689</name>
</gene>
<dbReference type="EMBL" id="CALTRL010006282">
    <property type="protein sequence ID" value="CAH7690357.1"/>
    <property type="molecule type" value="Genomic_DNA"/>
</dbReference>
<feature type="coiled-coil region" evidence="1">
    <location>
        <begin position="150"/>
        <end position="184"/>
    </location>
</feature>